<proteinExistence type="predicted"/>
<protein>
    <submittedName>
        <fullName evidence="1">Uncharacterized protein</fullName>
    </submittedName>
</protein>
<evidence type="ECO:0000313" key="1">
    <source>
        <dbReference type="EMBL" id="MBX61767.1"/>
    </source>
</evidence>
<name>A0A2P2Q456_RHIMU</name>
<reference evidence="1" key="1">
    <citation type="submission" date="2018-02" db="EMBL/GenBank/DDBJ databases">
        <title>Rhizophora mucronata_Transcriptome.</title>
        <authorList>
            <person name="Meera S.P."/>
            <person name="Sreeshan A."/>
            <person name="Augustine A."/>
        </authorList>
    </citation>
    <scope>NUCLEOTIDE SEQUENCE</scope>
    <source>
        <tissue evidence="1">Leaf</tissue>
    </source>
</reference>
<dbReference type="EMBL" id="GGEC01081283">
    <property type="protein sequence ID" value="MBX61767.1"/>
    <property type="molecule type" value="Transcribed_RNA"/>
</dbReference>
<organism evidence="1">
    <name type="scientific">Rhizophora mucronata</name>
    <name type="common">Asiatic mangrove</name>
    <dbReference type="NCBI Taxonomy" id="61149"/>
    <lineage>
        <taxon>Eukaryota</taxon>
        <taxon>Viridiplantae</taxon>
        <taxon>Streptophyta</taxon>
        <taxon>Embryophyta</taxon>
        <taxon>Tracheophyta</taxon>
        <taxon>Spermatophyta</taxon>
        <taxon>Magnoliopsida</taxon>
        <taxon>eudicotyledons</taxon>
        <taxon>Gunneridae</taxon>
        <taxon>Pentapetalae</taxon>
        <taxon>rosids</taxon>
        <taxon>fabids</taxon>
        <taxon>Malpighiales</taxon>
        <taxon>Rhizophoraceae</taxon>
        <taxon>Rhizophora</taxon>
    </lineage>
</organism>
<sequence length="34" mass="3971">MTCHKLFLCAGQIEELNLVGKILSPDQLRRKRRC</sequence>
<accession>A0A2P2Q456</accession>
<dbReference type="AlphaFoldDB" id="A0A2P2Q456"/>